<name>W2GGC8_PHYNI</name>
<protein>
    <submittedName>
        <fullName evidence="2">Uncharacterized protein</fullName>
    </submittedName>
</protein>
<evidence type="ECO:0000256" key="1">
    <source>
        <dbReference type="SAM" id="MobiDB-lite"/>
    </source>
</evidence>
<evidence type="ECO:0000313" key="2">
    <source>
        <dbReference type="EMBL" id="ETK81335.1"/>
    </source>
</evidence>
<dbReference type="EMBL" id="KI687515">
    <property type="protein sequence ID" value="ETK81335.1"/>
    <property type="molecule type" value="Genomic_DNA"/>
</dbReference>
<reference evidence="2" key="1">
    <citation type="submission" date="2013-11" db="EMBL/GenBank/DDBJ databases">
        <title>The Genome Sequence of Phytophthora parasitica CJ02B3.</title>
        <authorList>
            <consortium name="The Broad Institute Genomics Platform"/>
            <person name="Russ C."/>
            <person name="Tyler B."/>
            <person name="Panabieres F."/>
            <person name="Shan W."/>
            <person name="Tripathy S."/>
            <person name="Grunwald N."/>
            <person name="Machado M."/>
            <person name="Johnson C.S."/>
            <person name="Arredondo F."/>
            <person name="Hong C."/>
            <person name="Coffey M."/>
            <person name="Young S.K."/>
            <person name="Zeng Q."/>
            <person name="Gargeya S."/>
            <person name="Fitzgerald M."/>
            <person name="Abouelleil A."/>
            <person name="Alvarado L."/>
            <person name="Chapman S.B."/>
            <person name="Gainer-Dewar J."/>
            <person name="Goldberg J."/>
            <person name="Griggs A."/>
            <person name="Gujja S."/>
            <person name="Hansen M."/>
            <person name="Howarth C."/>
            <person name="Imamovic A."/>
            <person name="Ireland A."/>
            <person name="Larimer J."/>
            <person name="McCowan C."/>
            <person name="Murphy C."/>
            <person name="Pearson M."/>
            <person name="Poon T.W."/>
            <person name="Priest M."/>
            <person name="Roberts A."/>
            <person name="Saif S."/>
            <person name="Shea T."/>
            <person name="Sykes S."/>
            <person name="Wortman J."/>
            <person name="Nusbaum C."/>
            <person name="Birren B."/>
        </authorList>
    </citation>
    <scope>NUCLEOTIDE SEQUENCE [LARGE SCALE GENOMIC DNA]</scope>
    <source>
        <strain evidence="2">CJ02B3</strain>
    </source>
</reference>
<accession>W2GGC8</accession>
<sequence>MPNLRIRSSSSSGSDIAPAAIFSLFSPSALQTDGYAYGKVVDGGVDDEGMMQVSRLNNGRWASLPVLETSRPLAEIQGREVTADEAHSGIGTYVGCCVCIARLLPQSPRVWDYGVVTDYTWDTNAAAGTLHITFSSSNCVRTVSIKYALDFSYFSGNNRRRPQRVTRGDTIFSEPQAPTAAVQEEPPTQSDAAVVDYLPGQLSDSDDSDSSLSSERRGQEVPHLREPKRVRDGFGTDNDDIQSLKRLKMSYLNNPSMLRSIDQLIAVRESSVSSATTSDLVGFATSTTSASAQFRPSATQRTVHRQLVNGTYALMDAQLLLETIQVQHEQFSFLLHPSILRAMFSWEFGLRRLSIMHFAPVTEYFRRNYSSTHDMTDFSRSSALAQALVPAHLSDVIDALDCLGLAVNMVFLPYVSDLVDAARKLVVLLKSQQGFTSAIGRGELVHWINGRLERFRGRLALQHLEEAKAVRLQFSVSDPSFIRVTQIITAACVQELRAQQVLPQQLTAPPQSRKSTRGKAALPSQRVPVPQSVLDALPTLNGKSLCMRYLSKSPCPSRSEGCYAKKRGHFTPESLPDIVFDFIQHNYGGLKEEFAAVKREDRDI</sequence>
<feature type="region of interest" description="Disordered" evidence="1">
    <location>
        <begin position="199"/>
        <end position="237"/>
    </location>
</feature>
<dbReference type="Proteomes" id="UP000053236">
    <property type="component" value="Unassembled WGS sequence"/>
</dbReference>
<dbReference type="VEuPathDB" id="FungiDB:PPTG_21307"/>
<proteinExistence type="predicted"/>
<feature type="region of interest" description="Disordered" evidence="1">
    <location>
        <begin position="504"/>
        <end position="524"/>
    </location>
</feature>
<gene>
    <name evidence="2" type="ORF">L915_13168</name>
</gene>
<feature type="compositionally biased region" description="Polar residues" evidence="1">
    <location>
        <begin position="504"/>
        <end position="513"/>
    </location>
</feature>
<dbReference type="VEuPathDB" id="FungiDB:PPTG_22021"/>
<feature type="compositionally biased region" description="Basic and acidic residues" evidence="1">
    <location>
        <begin position="214"/>
        <end position="234"/>
    </location>
</feature>
<dbReference type="AlphaFoldDB" id="W2GGC8"/>
<organism evidence="2">
    <name type="scientific">Phytophthora nicotianae</name>
    <name type="common">Potato buckeye rot agent</name>
    <name type="synonym">Phytophthora parasitica</name>
    <dbReference type="NCBI Taxonomy" id="4792"/>
    <lineage>
        <taxon>Eukaryota</taxon>
        <taxon>Sar</taxon>
        <taxon>Stramenopiles</taxon>
        <taxon>Oomycota</taxon>
        <taxon>Peronosporomycetes</taxon>
        <taxon>Peronosporales</taxon>
        <taxon>Peronosporaceae</taxon>
        <taxon>Phytophthora</taxon>
    </lineage>
</organism>